<reference evidence="2 3" key="1">
    <citation type="submission" date="2013-08" db="EMBL/GenBank/DDBJ databases">
        <title>Genome sequencing of Lysobacter.</title>
        <authorList>
            <person name="Zhang S."/>
            <person name="Wang G."/>
        </authorList>
    </citation>
    <scope>NUCLEOTIDE SEQUENCE [LARGE SCALE GENOMIC DNA]</scope>
    <source>
        <strain evidence="2 3">GH1-9</strain>
    </source>
</reference>
<comment type="caution">
    <text evidence="2">The sequence shown here is derived from an EMBL/GenBank/DDBJ whole genome shotgun (WGS) entry which is preliminary data.</text>
</comment>
<feature type="signal peptide" evidence="1">
    <location>
        <begin position="1"/>
        <end position="23"/>
    </location>
</feature>
<keyword evidence="3" id="KW-1185">Reference proteome</keyword>
<protein>
    <recommendedName>
        <fullName evidence="4">Secreted protein</fullName>
    </recommendedName>
</protein>
<organism evidence="2 3">
    <name type="scientific">Lysobacter daejeonensis GH1-9</name>
    <dbReference type="NCBI Taxonomy" id="1385517"/>
    <lineage>
        <taxon>Bacteria</taxon>
        <taxon>Pseudomonadati</taxon>
        <taxon>Pseudomonadota</taxon>
        <taxon>Gammaproteobacteria</taxon>
        <taxon>Lysobacterales</taxon>
        <taxon>Lysobacteraceae</taxon>
        <taxon>Aerolutibacter</taxon>
    </lineage>
</organism>
<keyword evidence="1" id="KW-0732">Signal</keyword>
<dbReference type="OrthoDB" id="8703271at2"/>
<name>A0A0A0EZV1_9GAMM</name>
<accession>A0A0A0EZV1</accession>
<evidence type="ECO:0000256" key="1">
    <source>
        <dbReference type="SAM" id="SignalP"/>
    </source>
</evidence>
<dbReference type="Proteomes" id="UP000029998">
    <property type="component" value="Unassembled WGS sequence"/>
</dbReference>
<dbReference type="EMBL" id="AVPU01000011">
    <property type="protein sequence ID" value="KGM54682.1"/>
    <property type="molecule type" value="Genomic_DNA"/>
</dbReference>
<evidence type="ECO:0000313" key="2">
    <source>
        <dbReference type="EMBL" id="KGM54682.1"/>
    </source>
</evidence>
<sequence>MSLYRSLAALVLAVLATALPARAQSTYVPVETRFNAEQFQAAGLHRLSPEELATLNRLLRDDQAAVVRRATAPDREQEPVRSSIAGEFRGWSRGTVFTLANGDSWQVTEGSYSVRPVSNPSVTIRPGVISGWYMEVDGHPVKAKVRRLK</sequence>
<dbReference type="AlphaFoldDB" id="A0A0A0EZV1"/>
<dbReference type="RefSeq" id="WP_036136813.1">
    <property type="nucleotide sequence ID" value="NZ_AVPU01000011.1"/>
</dbReference>
<evidence type="ECO:0008006" key="4">
    <source>
        <dbReference type="Google" id="ProtNLM"/>
    </source>
</evidence>
<gene>
    <name evidence="2" type="ORF">N800_06810</name>
</gene>
<feature type="chain" id="PRO_5001961961" description="Secreted protein" evidence="1">
    <location>
        <begin position="24"/>
        <end position="149"/>
    </location>
</feature>
<proteinExistence type="predicted"/>
<dbReference type="STRING" id="1385517.N800_06810"/>
<evidence type="ECO:0000313" key="3">
    <source>
        <dbReference type="Proteomes" id="UP000029998"/>
    </source>
</evidence>